<organism evidence="2 3">
    <name type="scientific">Flavobacterium pisciphilum</name>
    <dbReference type="NCBI Taxonomy" id="2893755"/>
    <lineage>
        <taxon>Bacteria</taxon>
        <taxon>Pseudomonadati</taxon>
        <taxon>Bacteroidota</taxon>
        <taxon>Flavobacteriia</taxon>
        <taxon>Flavobacteriales</taxon>
        <taxon>Flavobacteriaceae</taxon>
        <taxon>Flavobacterium</taxon>
    </lineage>
</organism>
<dbReference type="CDD" id="cd03801">
    <property type="entry name" value="GT4_PimA-like"/>
    <property type="match status" value="1"/>
</dbReference>
<dbReference type="PANTHER" id="PTHR12526">
    <property type="entry name" value="GLYCOSYLTRANSFERASE"/>
    <property type="match status" value="1"/>
</dbReference>
<dbReference type="RefSeq" id="WP_229988358.1">
    <property type="nucleotide sequence ID" value="NZ_JAJJMO010000001.1"/>
</dbReference>
<protein>
    <submittedName>
        <fullName evidence="2">Glycosyltransferase</fullName>
    </submittedName>
</protein>
<dbReference type="Gene3D" id="3.40.50.2000">
    <property type="entry name" value="Glycogen Phosphorylase B"/>
    <property type="match status" value="1"/>
</dbReference>
<dbReference type="InterPro" id="IPR001296">
    <property type="entry name" value="Glyco_trans_1"/>
</dbReference>
<comment type="caution">
    <text evidence="2">The sequence shown here is derived from an EMBL/GenBank/DDBJ whole genome shotgun (WGS) entry which is preliminary data.</text>
</comment>
<reference evidence="2" key="1">
    <citation type="submission" date="2021-11" db="EMBL/GenBank/DDBJ databases">
        <title>Description of novel Flavobacterium species.</title>
        <authorList>
            <person name="Saticioglu I.B."/>
            <person name="Ay H."/>
            <person name="Altun S."/>
            <person name="Duman M."/>
        </authorList>
    </citation>
    <scope>NUCLEOTIDE SEQUENCE</scope>
    <source>
        <strain evidence="2">F-65</strain>
    </source>
</reference>
<sequence length="372" mass="43410">MKFAIITHVNHFQNTDKYFAYAPYTREMNIWLKYIDEVIIVAPLKNIEPTEIDISYKHDKIDFRKVPDFSFINLNNAVLSIFKLPIIFWRIFLAMKKADHIHLRCPGNMGLIGCFVQVLFPNKIKTAKYAGNWDQKSKQPWAYRLQKRILNNTFLTKNMQVLVYGDWENQSKNIRSFFTATYSEREKEIIQKSDFNERIEFIFVGSLVVGKNPLYAIKLVEQFVRKGRNVILNLYGEGVERHVLEQYVQNNQLGNYIFLHGNKNDEILKRAYQKSHFVILPSKSEGWPKAIAEGMFWGCIPVATSVSCIPFMLDYGNRGVLLDMNLSNDILQLESILKDKAGITDKSMKASEWSRKFTTDIFETEIKKMLQS</sequence>
<evidence type="ECO:0000313" key="2">
    <source>
        <dbReference type="EMBL" id="MCC9071684.1"/>
    </source>
</evidence>
<proteinExistence type="predicted"/>
<name>A0ABS8MSE3_9FLAO</name>
<accession>A0ABS8MSE3</accession>
<keyword evidence="3" id="KW-1185">Reference proteome</keyword>
<dbReference type="Proteomes" id="UP001430919">
    <property type="component" value="Unassembled WGS sequence"/>
</dbReference>
<dbReference type="SUPFAM" id="SSF53756">
    <property type="entry name" value="UDP-Glycosyltransferase/glycogen phosphorylase"/>
    <property type="match status" value="1"/>
</dbReference>
<gene>
    <name evidence="2" type="ORF">LNQ49_08845</name>
</gene>
<evidence type="ECO:0000313" key="3">
    <source>
        <dbReference type="Proteomes" id="UP001430919"/>
    </source>
</evidence>
<dbReference type="Pfam" id="PF00534">
    <property type="entry name" value="Glycos_transf_1"/>
    <property type="match status" value="1"/>
</dbReference>
<feature type="domain" description="Glycosyl transferase family 1" evidence="1">
    <location>
        <begin position="187"/>
        <end position="340"/>
    </location>
</feature>
<evidence type="ECO:0000259" key="1">
    <source>
        <dbReference type="Pfam" id="PF00534"/>
    </source>
</evidence>
<dbReference type="EMBL" id="JAJJMO010000001">
    <property type="protein sequence ID" value="MCC9071684.1"/>
    <property type="molecule type" value="Genomic_DNA"/>
</dbReference>